<feature type="domain" description="MOFRL-associated" evidence="2">
    <location>
        <begin position="18"/>
        <end position="242"/>
    </location>
</feature>
<dbReference type="AlphaFoldDB" id="A0A0F9L9K6"/>
<name>A0A0F9L9K6_9ZZZZ</name>
<dbReference type="Pfam" id="PF13660">
    <property type="entry name" value="DUF4147"/>
    <property type="match status" value="1"/>
</dbReference>
<dbReference type="InterPro" id="IPR037035">
    <property type="entry name" value="GK-like_C_sf"/>
</dbReference>
<dbReference type="PANTHER" id="PTHR12227:SF0">
    <property type="entry name" value="GLYCERATE KINASE"/>
    <property type="match status" value="1"/>
</dbReference>
<evidence type="ECO:0000259" key="2">
    <source>
        <dbReference type="Pfam" id="PF13660"/>
    </source>
</evidence>
<dbReference type="InterPro" id="IPR038614">
    <property type="entry name" value="GK_N_sf"/>
</dbReference>
<sequence length="427" mass="46474">MRIQNRDALAHTPLRVQALAVIEAGFAVIDTDAVVRRNVAIHNDSLSVGDKSFPLKDIRRLIVVGVGKCASEAAYTLEQLLGDRIDEGIVLDVQCRPRLQHITFYKGTHPFPSRANSDATERIIALLKDAGEGDVVIFIISGGGSTLLHTEEDISTEDERCVLKHLFASGATIQEINTIRKHLSHARAGFLARYAYPARSAALIFSDVPTNDPQFIASGPTVRDITTVADAQAVLERYDVYRVCPLKTALIDTPQEDRYFAHAYSKIVVSNKHALDAMVLWAQSMGFTPRICTTSLAGEAREMGKRIIDELHTALPHTALLYGGETTVKLTGDGTGGRNQELVLACVPYVEEGELIVSVASDGNDNTDVAGALCDTITKERARVLSLDAAVYLQKNDSYHFFEQVGDHIVTGHTGSNVSDIVLAIKL</sequence>
<feature type="domain" description="MOFRL" evidence="1">
    <location>
        <begin position="319"/>
        <end position="420"/>
    </location>
</feature>
<proteinExistence type="predicted"/>
<dbReference type="InterPro" id="IPR039760">
    <property type="entry name" value="MOFRL_protein"/>
</dbReference>
<gene>
    <name evidence="3" type="ORF">LCGC14_1606520</name>
</gene>
<dbReference type="EMBL" id="LAZR01012952">
    <property type="protein sequence ID" value="KKM24295.1"/>
    <property type="molecule type" value="Genomic_DNA"/>
</dbReference>
<protein>
    <recommendedName>
        <fullName evidence="4">MOFRL domain-containing protein</fullName>
    </recommendedName>
</protein>
<comment type="caution">
    <text evidence="3">The sequence shown here is derived from an EMBL/GenBank/DDBJ whole genome shotgun (WGS) entry which is preliminary data.</text>
</comment>
<dbReference type="InterPro" id="IPR007835">
    <property type="entry name" value="MOFRL"/>
</dbReference>
<dbReference type="GO" id="GO:0005737">
    <property type="term" value="C:cytoplasm"/>
    <property type="evidence" value="ECO:0007669"/>
    <property type="project" value="TreeGrafter"/>
</dbReference>
<evidence type="ECO:0000313" key="3">
    <source>
        <dbReference type="EMBL" id="KKM24295.1"/>
    </source>
</evidence>
<organism evidence="3">
    <name type="scientific">marine sediment metagenome</name>
    <dbReference type="NCBI Taxonomy" id="412755"/>
    <lineage>
        <taxon>unclassified sequences</taxon>
        <taxon>metagenomes</taxon>
        <taxon>ecological metagenomes</taxon>
    </lineage>
</organism>
<dbReference type="GO" id="GO:0008887">
    <property type="term" value="F:glycerate kinase activity"/>
    <property type="evidence" value="ECO:0007669"/>
    <property type="project" value="InterPro"/>
</dbReference>
<dbReference type="Gene3D" id="3.40.1480.10">
    <property type="entry name" value="MOFRL domain"/>
    <property type="match status" value="1"/>
</dbReference>
<reference evidence="3" key="1">
    <citation type="journal article" date="2015" name="Nature">
        <title>Complex archaea that bridge the gap between prokaryotes and eukaryotes.</title>
        <authorList>
            <person name="Spang A."/>
            <person name="Saw J.H."/>
            <person name="Jorgensen S.L."/>
            <person name="Zaremba-Niedzwiedzka K."/>
            <person name="Martijn J."/>
            <person name="Lind A.E."/>
            <person name="van Eijk R."/>
            <person name="Schleper C."/>
            <person name="Guy L."/>
            <person name="Ettema T.J."/>
        </authorList>
    </citation>
    <scope>NUCLEOTIDE SEQUENCE</scope>
</reference>
<dbReference type="Gene3D" id="3.40.50.10180">
    <property type="entry name" value="Glycerate kinase, MOFRL-like N-terminal domain"/>
    <property type="match status" value="1"/>
</dbReference>
<dbReference type="SUPFAM" id="SSF82544">
    <property type="entry name" value="GckA/TtuD-like"/>
    <property type="match status" value="1"/>
</dbReference>
<evidence type="ECO:0000259" key="1">
    <source>
        <dbReference type="Pfam" id="PF05161"/>
    </source>
</evidence>
<evidence type="ECO:0008006" key="4">
    <source>
        <dbReference type="Google" id="ProtNLM"/>
    </source>
</evidence>
<dbReference type="PANTHER" id="PTHR12227">
    <property type="entry name" value="GLYCERATE KINASE"/>
    <property type="match status" value="1"/>
</dbReference>
<accession>A0A0F9L9K6</accession>
<dbReference type="InterPro" id="IPR025286">
    <property type="entry name" value="MOFRL_assoc_dom"/>
</dbReference>
<dbReference type="Pfam" id="PF05161">
    <property type="entry name" value="MOFRL"/>
    <property type="match status" value="1"/>
</dbReference>